<feature type="transmembrane region" description="Helical" evidence="1">
    <location>
        <begin position="174"/>
        <end position="194"/>
    </location>
</feature>
<comment type="caution">
    <text evidence="2">The sequence shown here is derived from an EMBL/GenBank/DDBJ whole genome shotgun (WGS) entry which is preliminary data.</text>
</comment>
<accession>A0A9P6BYZ1</accession>
<proteinExistence type="predicted"/>
<name>A0A9P6BYZ1_9AGAR</name>
<keyword evidence="1" id="KW-1133">Transmembrane helix</keyword>
<keyword evidence="1" id="KW-0472">Membrane</keyword>
<evidence type="ECO:0000313" key="2">
    <source>
        <dbReference type="EMBL" id="KAF9445656.1"/>
    </source>
</evidence>
<feature type="transmembrane region" description="Helical" evidence="1">
    <location>
        <begin position="90"/>
        <end position="110"/>
    </location>
</feature>
<keyword evidence="1" id="KW-0812">Transmembrane</keyword>
<feature type="transmembrane region" description="Helical" evidence="1">
    <location>
        <begin position="6"/>
        <end position="24"/>
    </location>
</feature>
<evidence type="ECO:0000313" key="3">
    <source>
        <dbReference type="Proteomes" id="UP000807342"/>
    </source>
</evidence>
<organism evidence="2 3">
    <name type="scientific">Macrolepiota fuliginosa MF-IS2</name>
    <dbReference type="NCBI Taxonomy" id="1400762"/>
    <lineage>
        <taxon>Eukaryota</taxon>
        <taxon>Fungi</taxon>
        <taxon>Dikarya</taxon>
        <taxon>Basidiomycota</taxon>
        <taxon>Agaricomycotina</taxon>
        <taxon>Agaricomycetes</taxon>
        <taxon>Agaricomycetidae</taxon>
        <taxon>Agaricales</taxon>
        <taxon>Agaricineae</taxon>
        <taxon>Agaricaceae</taxon>
        <taxon>Macrolepiota</taxon>
    </lineage>
</organism>
<evidence type="ECO:0000256" key="1">
    <source>
        <dbReference type="SAM" id="Phobius"/>
    </source>
</evidence>
<feature type="transmembrane region" description="Helical" evidence="1">
    <location>
        <begin position="62"/>
        <end position="78"/>
    </location>
</feature>
<feature type="transmembrane region" description="Helical" evidence="1">
    <location>
        <begin position="145"/>
        <end position="162"/>
    </location>
</feature>
<dbReference type="AlphaFoldDB" id="A0A9P6BYZ1"/>
<reference evidence="2" key="1">
    <citation type="submission" date="2020-11" db="EMBL/GenBank/DDBJ databases">
        <authorList>
            <consortium name="DOE Joint Genome Institute"/>
            <person name="Ahrendt S."/>
            <person name="Riley R."/>
            <person name="Andreopoulos W."/>
            <person name="Labutti K."/>
            <person name="Pangilinan J."/>
            <person name="Ruiz-Duenas F.J."/>
            <person name="Barrasa J.M."/>
            <person name="Sanchez-Garcia M."/>
            <person name="Camarero S."/>
            <person name="Miyauchi S."/>
            <person name="Serrano A."/>
            <person name="Linde D."/>
            <person name="Babiker R."/>
            <person name="Drula E."/>
            <person name="Ayuso-Fernandez I."/>
            <person name="Pacheco R."/>
            <person name="Padilla G."/>
            <person name="Ferreira P."/>
            <person name="Barriuso J."/>
            <person name="Kellner H."/>
            <person name="Castanera R."/>
            <person name="Alfaro M."/>
            <person name="Ramirez L."/>
            <person name="Pisabarro A.G."/>
            <person name="Kuo A."/>
            <person name="Tritt A."/>
            <person name="Lipzen A."/>
            <person name="He G."/>
            <person name="Yan M."/>
            <person name="Ng V."/>
            <person name="Cullen D."/>
            <person name="Martin F."/>
            <person name="Rosso M.-N."/>
            <person name="Henrissat B."/>
            <person name="Hibbett D."/>
            <person name="Martinez A.T."/>
            <person name="Grigoriev I.V."/>
        </authorList>
    </citation>
    <scope>NUCLEOTIDE SEQUENCE</scope>
    <source>
        <strain evidence="2">MF-IS2</strain>
    </source>
</reference>
<feature type="transmembrane region" description="Helical" evidence="1">
    <location>
        <begin position="36"/>
        <end position="56"/>
    </location>
</feature>
<dbReference type="OrthoDB" id="2126185at2759"/>
<keyword evidence="3" id="KW-1185">Reference proteome</keyword>
<gene>
    <name evidence="2" type="ORF">P691DRAFT_805333</name>
</gene>
<sequence length="210" mass="23466">MVLAQLVAVSVGYNLFNLALVLHPQPVPEKKADNRVPPLVWASAFLALVTVAFSRFTDDRTFFPNLLTMHGLIILPLLSSQPFTSSRYSISLATVYFVIYTASLVIRLYTLRVAIAGLQGQDLNPLGFLMAAFDVFYSHPAQSSIGWDIIWTTVSFFVWVTQNPWPGHATFERLFIVFGAPLVSIGVVAPNNLLNRERARKKGLREVKEE</sequence>
<dbReference type="Proteomes" id="UP000807342">
    <property type="component" value="Unassembled WGS sequence"/>
</dbReference>
<dbReference type="EMBL" id="MU151289">
    <property type="protein sequence ID" value="KAF9445656.1"/>
    <property type="molecule type" value="Genomic_DNA"/>
</dbReference>
<protein>
    <submittedName>
        <fullName evidence="2">Uncharacterized protein</fullName>
    </submittedName>
</protein>